<feature type="transmembrane region" description="Helical" evidence="7">
    <location>
        <begin position="148"/>
        <end position="168"/>
    </location>
</feature>
<reference evidence="8 9" key="1">
    <citation type="journal article" date="2014" name="Antonie Van Leeuwenhoek">
        <title>Hyphomonas beringensis sp. nov. and Hyphomonas chukchiensis sp. nov., isolated from surface seawater of the Bering Sea and Chukchi Sea.</title>
        <authorList>
            <person name="Li C."/>
            <person name="Lai Q."/>
            <person name="Li G."/>
            <person name="Dong C."/>
            <person name="Wang J."/>
            <person name="Liao Y."/>
            <person name="Shao Z."/>
        </authorList>
    </citation>
    <scope>NUCLEOTIDE SEQUENCE [LARGE SCALE GENOMIC DNA]</scope>
    <source>
        <strain evidence="8 9">MHS-3</strain>
    </source>
</reference>
<evidence type="ECO:0000256" key="3">
    <source>
        <dbReference type="ARBA" id="ARBA00022475"/>
    </source>
</evidence>
<feature type="transmembrane region" description="Helical" evidence="7">
    <location>
        <begin position="43"/>
        <end position="69"/>
    </location>
</feature>
<dbReference type="PANTHER" id="PTHR30250">
    <property type="entry name" value="PST FAMILY PREDICTED COLANIC ACID TRANSPORTER"/>
    <property type="match status" value="1"/>
</dbReference>
<feature type="transmembrane region" description="Helical" evidence="7">
    <location>
        <begin position="379"/>
        <end position="401"/>
    </location>
</feature>
<dbReference type="Pfam" id="PF13440">
    <property type="entry name" value="Polysacc_synt_3"/>
    <property type="match status" value="1"/>
</dbReference>
<evidence type="ECO:0000256" key="5">
    <source>
        <dbReference type="ARBA" id="ARBA00022989"/>
    </source>
</evidence>
<feature type="transmembrane region" description="Helical" evidence="7">
    <location>
        <begin position="12"/>
        <end position="37"/>
    </location>
</feature>
<evidence type="ECO:0000256" key="7">
    <source>
        <dbReference type="SAM" id="Phobius"/>
    </source>
</evidence>
<feature type="transmembrane region" description="Helical" evidence="7">
    <location>
        <begin position="413"/>
        <end position="433"/>
    </location>
</feature>
<dbReference type="eggNOG" id="COG2244">
    <property type="taxonomic scope" value="Bacteria"/>
</dbReference>
<dbReference type="PATRIC" id="fig|1280949.3.peg.1207"/>
<organism evidence="8 9">
    <name type="scientific">Hyphomonas adhaerens MHS-3</name>
    <dbReference type="NCBI Taxonomy" id="1280949"/>
    <lineage>
        <taxon>Bacteria</taxon>
        <taxon>Pseudomonadati</taxon>
        <taxon>Pseudomonadota</taxon>
        <taxon>Alphaproteobacteria</taxon>
        <taxon>Hyphomonadales</taxon>
        <taxon>Hyphomonadaceae</taxon>
        <taxon>Hyphomonas</taxon>
    </lineage>
</organism>
<evidence type="ECO:0000313" key="9">
    <source>
        <dbReference type="Proteomes" id="UP000027446"/>
    </source>
</evidence>
<dbReference type="Proteomes" id="UP000027446">
    <property type="component" value="Unassembled WGS sequence"/>
</dbReference>
<dbReference type="EMBL" id="ARYH01000001">
    <property type="protein sequence ID" value="KCZ85200.1"/>
    <property type="molecule type" value="Genomic_DNA"/>
</dbReference>
<comment type="similarity">
    <text evidence="2">Belongs to the polysaccharide synthase family.</text>
</comment>
<dbReference type="OrthoDB" id="9770347at2"/>
<evidence type="ECO:0000256" key="2">
    <source>
        <dbReference type="ARBA" id="ARBA00007430"/>
    </source>
</evidence>
<accession>A0A069E4P1</accession>
<evidence type="ECO:0000313" key="8">
    <source>
        <dbReference type="EMBL" id="KCZ85200.1"/>
    </source>
</evidence>
<keyword evidence="9" id="KW-1185">Reference proteome</keyword>
<dbReference type="CDD" id="cd13127">
    <property type="entry name" value="MATE_tuaB_like"/>
    <property type="match status" value="1"/>
</dbReference>
<dbReference type="GO" id="GO:0005886">
    <property type="term" value="C:plasma membrane"/>
    <property type="evidence" value="ECO:0007669"/>
    <property type="project" value="UniProtKB-SubCell"/>
</dbReference>
<dbReference type="RefSeq" id="WP_035569969.1">
    <property type="nucleotide sequence ID" value="NZ_ARYH01000001.1"/>
</dbReference>
<evidence type="ECO:0000256" key="1">
    <source>
        <dbReference type="ARBA" id="ARBA00004651"/>
    </source>
</evidence>
<gene>
    <name evidence="8" type="ORF">HAD_05945</name>
</gene>
<proteinExistence type="inferred from homology"/>
<keyword evidence="6 7" id="KW-0472">Membrane</keyword>
<keyword evidence="3" id="KW-1003">Cell membrane</keyword>
<protein>
    <submittedName>
        <fullName evidence="8">Membrane protein involved in the export of O-antigen and teichoic acid</fullName>
    </submittedName>
</protein>
<dbReference type="STRING" id="1280949.HAD_05945"/>
<keyword evidence="4 7" id="KW-0812">Transmembrane</keyword>
<sequence>MAPNLLRKAGQAVALNAIANWTTLIGSFLSIVIIARILTPEDYGVFVMALMVVMLPEVIASGTLGDALVQRKELRPGHINSIFLQSMTLSIAAWGLLILLAPWIAKGFGEPSVAPVLIVTGAILPIGAVMSVPAALLQRDLRYKEITVIDILGTVTAAIVGIVLALLWRNEWALVGMEMSRRLVRVCGFLFFAKWMPKVESNWLDFQELVRFNLANGTSKILQTFDQMLPKTLIGVTLGSHAVGVFNLPERLFQQANQALIAPFAAVAMPVASAMQDHRESLHQAMDSAIRMSALLAYPTFMGAFVVAPYAIPVVFGEQWAPSVPIFQIYMVIGLRAPITAIILGVFRGVGRPDVVAWITLTSIIATSTLLAFTYQYGLVAIAFALLAKQVITFVLSTWMIQRVVGFTVMRQLMAGSSAFFASCVMGIVVWLFMDFVPTGGHPLLHVIETIVLGALVYPVALYFFMPRLGRHILRAVRILLSGQPREALKTVRGALTEQGI</sequence>
<evidence type="ECO:0000256" key="4">
    <source>
        <dbReference type="ARBA" id="ARBA00022692"/>
    </source>
</evidence>
<keyword evidence="5 7" id="KW-1133">Transmembrane helix</keyword>
<dbReference type="PANTHER" id="PTHR30250:SF10">
    <property type="entry name" value="LIPOPOLYSACCHARIDE BIOSYNTHESIS PROTEIN WZXC"/>
    <property type="match status" value="1"/>
</dbReference>
<evidence type="ECO:0000256" key="6">
    <source>
        <dbReference type="ARBA" id="ARBA00023136"/>
    </source>
</evidence>
<dbReference type="InterPro" id="IPR050833">
    <property type="entry name" value="Poly_Biosynth_Transport"/>
</dbReference>
<feature type="transmembrane region" description="Helical" evidence="7">
    <location>
        <begin position="355"/>
        <end position="373"/>
    </location>
</feature>
<comment type="subcellular location">
    <subcellularLocation>
        <location evidence="1">Cell membrane</location>
        <topology evidence="1">Multi-pass membrane protein</topology>
    </subcellularLocation>
</comment>
<comment type="caution">
    <text evidence="8">The sequence shown here is derived from an EMBL/GenBank/DDBJ whole genome shotgun (WGS) entry which is preliminary data.</text>
</comment>
<feature type="transmembrane region" description="Helical" evidence="7">
    <location>
        <begin position="445"/>
        <end position="465"/>
    </location>
</feature>
<dbReference type="AlphaFoldDB" id="A0A069E4P1"/>
<feature type="transmembrane region" description="Helical" evidence="7">
    <location>
        <begin position="295"/>
        <end position="316"/>
    </location>
</feature>
<feature type="transmembrane region" description="Helical" evidence="7">
    <location>
        <begin position="256"/>
        <end position="275"/>
    </location>
</feature>
<name>A0A069E4P1_9PROT</name>
<feature type="transmembrane region" description="Helical" evidence="7">
    <location>
        <begin position="116"/>
        <end position="136"/>
    </location>
</feature>
<feature type="transmembrane region" description="Helical" evidence="7">
    <location>
        <begin position="328"/>
        <end position="348"/>
    </location>
</feature>
<feature type="transmembrane region" description="Helical" evidence="7">
    <location>
        <begin position="81"/>
        <end position="104"/>
    </location>
</feature>